<evidence type="ECO:0000313" key="2">
    <source>
        <dbReference type="EnsemblMetazoa" id="AMEM017372-PA"/>
    </source>
</evidence>
<keyword evidence="3" id="KW-1185">Reference proteome</keyword>
<dbReference type="Proteomes" id="UP000075903">
    <property type="component" value="Unassembled WGS sequence"/>
</dbReference>
<proteinExistence type="predicted"/>
<name>A0A182VM96_ANOME</name>
<evidence type="ECO:0000256" key="1">
    <source>
        <dbReference type="SAM" id="MobiDB-lite"/>
    </source>
</evidence>
<feature type="region of interest" description="Disordered" evidence="1">
    <location>
        <begin position="50"/>
        <end position="70"/>
    </location>
</feature>
<evidence type="ECO:0000313" key="3">
    <source>
        <dbReference type="Proteomes" id="UP000075903"/>
    </source>
</evidence>
<protein>
    <submittedName>
        <fullName evidence="2">Uncharacterized protein</fullName>
    </submittedName>
</protein>
<dbReference type="EnsemblMetazoa" id="AMEM017372-RA">
    <property type="protein sequence ID" value="AMEM017372-PA"/>
    <property type="gene ID" value="AMEM017372"/>
</dbReference>
<sequence length="114" mass="12154">MIPHRTVRLHRLQRAGSVWNGQRSVTKFGGAVLAVVLLCAATVIGRAEGYNASAGSKPEDMPSSAEGEQLMPQVGRSAAVVVGQEMGRILFKPTLERQSSPPSPPAKVMFNART</sequence>
<organism evidence="2 3">
    <name type="scientific">Anopheles merus</name>
    <name type="common">Mosquito</name>
    <dbReference type="NCBI Taxonomy" id="30066"/>
    <lineage>
        <taxon>Eukaryota</taxon>
        <taxon>Metazoa</taxon>
        <taxon>Ecdysozoa</taxon>
        <taxon>Arthropoda</taxon>
        <taxon>Hexapoda</taxon>
        <taxon>Insecta</taxon>
        <taxon>Pterygota</taxon>
        <taxon>Neoptera</taxon>
        <taxon>Endopterygota</taxon>
        <taxon>Diptera</taxon>
        <taxon>Nematocera</taxon>
        <taxon>Culicoidea</taxon>
        <taxon>Culicidae</taxon>
        <taxon>Anophelinae</taxon>
        <taxon>Anopheles</taxon>
    </lineage>
</organism>
<reference evidence="2" key="1">
    <citation type="submission" date="2020-05" db="UniProtKB">
        <authorList>
            <consortium name="EnsemblMetazoa"/>
        </authorList>
    </citation>
    <scope>IDENTIFICATION</scope>
    <source>
        <strain evidence="2">MAF</strain>
    </source>
</reference>
<dbReference type="VEuPathDB" id="VectorBase:AMEM017372"/>
<dbReference type="VEuPathDB" id="VectorBase:AMEM21_008660"/>
<dbReference type="AlphaFoldDB" id="A0A182VM96"/>
<feature type="region of interest" description="Disordered" evidence="1">
    <location>
        <begin position="93"/>
        <end position="114"/>
    </location>
</feature>
<accession>A0A182VM96</accession>